<protein>
    <recommendedName>
        <fullName evidence="4">Outer membrane protein beta-barrel domain-containing protein</fullName>
    </recommendedName>
</protein>
<dbReference type="EMBL" id="FXTN01000001">
    <property type="protein sequence ID" value="SMO37953.1"/>
    <property type="molecule type" value="Genomic_DNA"/>
</dbReference>
<accession>A0A521AT10</accession>
<evidence type="ECO:0000313" key="2">
    <source>
        <dbReference type="EMBL" id="SMO37953.1"/>
    </source>
</evidence>
<keyword evidence="1" id="KW-0732">Signal</keyword>
<dbReference type="OrthoDB" id="752592at2"/>
<evidence type="ECO:0008006" key="4">
    <source>
        <dbReference type="Google" id="ProtNLM"/>
    </source>
</evidence>
<reference evidence="2 3" key="1">
    <citation type="submission" date="2017-05" db="EMBL/GenBank/DDBJ databases">
        <authorList>
            <person name="Varghese N."/>
            <person name="Submissions S."/>
        </authorList>
    </citation>
    <scope>NUCLEOTIDE SEQUENCE [LARGE SCALE GENOMIC DNA]</scope>
    <source>
        <strain evidence="2 3">DSM 19036</strain>
    </source>
</reference>
<organism evidence="2 3">
    <name type="scientific">Pedobacter westerhofensis</name>
    <dbReference type="NCBI Taxonomy" id="425512"/>
    <lineage>
        <taxon>Bacteria</taxon>
        <taxon>Pseudomonadati</taxon>
        <taxon>Bacteroidota</taxon>
        <taxon>Sphingobacteriia</taxon>
        <taxon>Sphingobacteriales</taxon>
        <taxon>Sphingobacteriaceae</taxon>
        <taxon>Pedobacter</taxon>
    </lineage>
</organism>
<name>A0A521AT10_9SPHI</name>
<dbReference type="AlphaFoldDB" id="A0A521AT10"/>
<feature type="chain" id="PRO_5021893104" description="Outer membrane protein beta-barrel domain-containing protein" evidence="1">
    <location>
        <begin position="21"/>
        <end position="227"/>
    </location>
</feature>
<dbReference type="RefSeq" id="WP_142526487.1">
    <property type="nucleotide sequence ID" value="NZ_CBCSJO010000002.1"/>
</dbReference>
<sequence length="227" mass="25617">MKLTSFLLLTGLLLSGYSYAQVNGNYNYSLALRGFSILQAPKIFNQNSETYVNNTITGEMIKFNDNQVSYRVSGNYLKKSLSFNNTCMNCELAHGRIKDYAFKIGMEKNFNYARIQPYFAIDIGYRFNQFKGLLNTVNYQQSITSVHALEDTKSGGTASSVIGFKINPVNQVSLFIESGIEFYYAYIRQETTSQDASAIRSQNKFNRGEFLLNPISAGIQIHLGNKN</sequence>
<evidence type="ECO:0000256" key="1">
    <source>
        <dbReference type="SAM" id="SignalP"/>
    </source>
</evidence>
<gene>
    <name evidence="2" type="ORF">SAMN06265348_101398</name>
</gene>
<proteinExistence type="predicted"/>
<evidence type="ECO:0000313" key="3">
    <source>
        <dbReference type="Proteomes" id="UP000320300"/>
    </source>
</evidence>
<feature type="signal peptide" evidence="1">
    <location>
        <begin position="1"/>
        <end position="20"/>
    </location>
</feature>
<dbReference type="Proteomes" id="UP000320300">
    <property type="component" value="Unassembled WGS sequence"/>
</dbReference>
<keyword evidence="3" id="KW-1185">Reference proteome</keyword>